<dbReference type="InterPro" id="IPR013022">
    <property type="entry name" value="Xyl_isomerase-like_TIM-brl"/>
</dbReference>
<keyword evidence="2" id="KW-0456">Lyase</keyword>
<keyword evidence="3" id="KW-1185">Reference proteome</keyword>
<dbReference type="Proteomes" id="UP000324233">
    <property type="component" value="Chromosome"/>
</dbReference>
<dbReference type="EC" id="4.2.1.118" evidence="2"/>
<dbReference type="KEGG" id="agv:OJF2_68350"/>
<proteinExistence type="predicted"/>
<sequence length="281" mass="29900">MTRTLSCFTNCYGAAGVYAAAERIREAGIDHLELALRGHDFGGLVIPESAVVTEKAGDDEAKAFVAHLERHGVKVSGCNVGGADIRTAEGLELTARRIRFAARWFGVPVCVSGAGQPQDAAERAVVVDHLRRLGDVAAGVGVTLALETHKGPTQNAAAMLALMGEVDHPAVRLNFDTGNIAYYNAGADPCDELEKVKHLVRNVHLKDNRGGFEDWYFPAVGDGGAVDFARVREILDGVGFAGPYTIEIEGIGGEPEPGLEARQDRIARSVRHLGACGFLDD</sequence>
<dbReference type="PANTHER" id="PTHR12110:SF53">
    <property type="entry name" value="BLR5974 PROTEIN"/>
    <property type="match status" value="1"/>
</dbReference>
<evidence type="ECO:0000313" key="3">
    <source>
        <dbReference type="Proteomes" id="UP000324233"/>
    </source>
</evidence>
<dbReference type="SUPFAM" id="SSF51658">
    <property type="entry name" value="Xylose isomerase-like"/>
    <property type="match status" value="1"/>
</dbReference>
<reference evidence="2 3" key="1">
    <citation type="submission" date="2019-08" db="EMBL/GenBank/DDBJ databases">
        <title>Deep-cultivation of Planctomycetes and their phenomic and genomic characterization uncovers novel biology.</title>
        <authorList>
            <person name="Wiegand S."/>
            <person name="Jogler M."/>
            <person name="Boedeker C."/>
            <person name="Pinto D."/>
            <person name="Vollmers J."/>
            <person name="Rivas-Marin E."/>
            <person name="Kohn T."/>
            <person name="Peeters S.H."/>
            <person name="Heuer A."/>
            <person name="Rast P."/>
            <person name="Oberbeckmann S."/>
            <person name="Bunk B."/>
            <person name="Jeske O."/>
            <person name="Meyerdierks A."/>
            <person name="Storesund J.E."/>
            <person name="Kallscheuer N."/>
            <person name="Luecker S."/>
            <person name="Lage O.M."/>
            <person name="Pohl T."/>
            <person name="Merkel B.J."/>
            <person name="Hornburger P."/>
            <person name="Mueller R.-W."/>
            <person name="Bruemmer F."/>
            <person name="Labrenz M."/>
            <person name="Spormann A.M."/>
            <person name="Op den Camp H."/>
            <person name="Overmann J."/>
            <person name="Amann R."/>
            <person name="Jetten M.S.M."/>
            <person name="Mascher T."/>
            <person name="Medema M.H."/>
            <person name="Devos D.P."/>
            <person name="Kaster A.-K."/>
            <person name="Ovreas L."/>
            <person name="Rohde M."/>
            <person name="Galperin M.Y."/>
            <person name="Jogler C."/>
        </authorList>
    </citation>
    <scope>NUCLEOTIDE SEQUENCE [LARGE SCALE GENOMIC DNA]</scope>
    <source>
        <strain evidence="2 3">OJF2</strain>
    </source>
</reference>
<dbReference type="Pfam" id="PF01261">
    <property type="entry name" value="AP_endonuc_2"/>
    <property type="match status" value="1"/>
</dbReference>
<dbReference type="PANTHER" id="PTHR12110">
    <property type="entry name" value="HYDROXYPYRUVATE ISOMERASE"/>
    <property type="match status" value="1"/>
</dbReference>
<protein>
    <submittedName>
        <fullName evidence="2">3-dehydroshikimate dehydratase</fullName>
        <ecNumber evidence="2">4.2.1.118</ecNumber>
    </submittedName>
</protein>
<dbReference type="GO" id="GO:0046565">
    <property type="term" value="F:3-dehydroshikimate dehydratase activity"/>
    <property type="evidence" value="ECO:0007669"/>
    <property type="project" value="UniProtKB-EC"/>
</dbReference>
<dbReference type="OrthoDB" id="9779184at2"/>
<dbReference type="Gene3D" id="3.20.20.150">
    <property type="entry name" value="Divalent-metal-dependent TIM barrel enzymes"/>
    <property type="match status" value="1"/>
</dbReference>
<accession>A0A5B9WCI5</accession>
<feature type="domain" description="Xylose isomerase-like TIM barrel" evidence="1">
    <location>
        <begin position="22"/>
        <end position="261"/>
    </location>
</feature>
<dbReference type="InterPro" id="IPR036237">
    <property type="entry name" value="Xyl_isomerase-like_sf"/>
</dbReference>
<evidence type="ECO:0000259" key="1">
    <source>
        <dbReference type="Pfam" id="PF01261"/>
    </source>
</evidence>
<gene>
    <name evidence="2" type="primary">asbF_2</name>
    <name evidence="2" type="ORF">OJF2_68350</name>
</gene>
<dbReference type="AlphaFoldDB" id="A0A5B9WCI5"/>
<dbReference type="EMBL" id="CP042997">
    <property type="protein sequence ID" value="QEH38237.1"/>
    <property type="molecule type" value="Genomic_DNA"/>
</dbReference>
<evidence type="ECO:0000313" key="2">
    <source>
        <dbReference type="EMBL" id="QEH38237.1"/>
    </source>
</evidence>
<organism evidence="2 3">
    <name type="scientific">Aquisphaera giovannonii</name>
    <dbReference type="NCBI Taxonomy" id="406548"/>
    <lineage>
        <taxon>Bacteria</taxon>
        <taxon>Pseudomonadati</taxon>
        <taxon>Planctomycetota</taxon>
        <taxon>Planctomycetia</taxon>
        <taxon>Isosphaerales</taxon>
        <taxon>Isosphaeraceae</taxon>
        <taxon>Aquisphaera</taxon>
    </lineage>
</organism>
<dbReference type="RefSeq" id="WP_148597699.1">
    <property type="nucleotide sequence ID" value="NZ_CP042997.1"/>
</dbReference>
<dbReference type="InterPro" id="IPR050312">
    <property type="entry name" value="IolE/XylAMocC-like"/>
</dbReference>
<name>A0A5B9WCI5_9BACT</name>